<feature type="compositionally biased region" description="Low complexity" evidence="1">
    <location>
        <begin position="84"/>
        <end position="111"/>
    </location>
</feature>
<dbReference type="EMBL" id="ML170457">
    <property type="protein sequence ID" value="TDL13810.1"/>
    <property type="molecule type" value="Genomic_DNA"/>
</dbReference>
<dbReference type="GO" id="GO:0000145">
    <property type="term" value="C:exocyst"/>
    <property type="evidence" value="ECO:0007669"/>
    <property type="project" value="TreeGrafter"/>
</dbReference>
<dbReference type="Proteomes" id="UP000294933">
    <property type="component" value="Unassembled WGS sequence"/>
</dbReference>
<keyword evidence="3" id="KW-1185">Reference proteome</keyword>
<feature type="compositionally biased region" description="Low complexity" evidence="1">
    <location>
        <begin position="287"/>
        <end position="301"/>
    </location>
</feature>
<dbReference type="GO" id="GO:0006893">
    <property type="term" value="P:Golgi to plasma membrane transport"/>
    <property type="evidence" value="ECO:0007669"/>
    <property type="project" value="TreeGrafter"/>
</dbReference>
<dbReference type="PANTHER" id="PTHR12100:SF1">
    <property type="entry name" value="RECYCLIN-1"/>
    <property type="match status" value="1"/>
</dbReference>
<gene>
    <name evidence="2" type="ORF">BD410DRAFT_903206</name>
</gene>
<dbReference type="VEuPathDB" id="FungiDB:BD410DRAFT_903206"/>
<proteinExistence type="predicted"/>
<name>A0A4Y7PHD3_9AGAM</name>
<sequence length="734" mass="76518">MENIFKLTLGKEPTTIHNPKLAKSSYHPTEEIVGTANGPINLATKLGMAKMVAHLVYVLESETMDKFTTLEPVKLYAPPPPPSATTSLFSRTTLTPSTLSSSSTSTSTSTKNTYHQHLKSHHQRIAQQNLITIGRLPLDIHILVLSYAAVPDVGRYARCCRVLAGVVRDGWGGAPVSGVGIGGLGMGYGYGGGYGAGYGGVAGGGVGQSEEHKKDGVWARKWDALGVERYNLSSVLDDLEARTAAGASYAPPSTSTTGPPWKELVAEEEGDIADDDFGDFAVGGVGPSSSSPSTTNGFGSFVQQSAPAPAPLSLSYQYHPPTSPTSTSAVAAKPTPLSQYKRAHTLLRPLLPILLSPPHVVLSALFPPLPNSSAGDAASASAPEGSTVKSDSSATGSGSGSAQPTLLQQSNLLLLLSLFLSPLVSPISLPSPSPSSSFTSSSSSSLSTGARAGAGASAETLQSHLQAAIDRFDASLLAQFEDCDGRGDVGGMRACALASWVLFAAAGGSDPNGGNNSGRQGREGGGNGGGEWEMGKVWCEKREVFYEQGMWHPEDNFTKQNTLLFDAMDTFITHLAASLRTDGSVATSVFPPGAGVLRAYAGRVAEDVLAEYISPLLARARSISNGSELYLGAAAATFREVWRVVDVLCEVGCPPGPSSTPTSATNTSTTTNSTSREGKEGTPKSATFNSAGDDKLEGPMSPRTPKTPTTPRKGEEGEREREVHITRTQAEDVM</sequence>
<feature type="compositionally biased region" description="Low complexity" evidence="1">
    <location>
        <begin position="430"/>
        <end position="447"/>
    </location>
</feature>
<feature type="region of interest" description="Disordered" evidence="1">
    <location>
        <begin position="430"/>
        <end position="451"/>
    </location>
</feature>
<evidence type="ECO:0000313" key="2">
    <source>
        <dbReference type="EMBL" id="TDL13810.1"/>
    </source>
</evidence>
<feature type="region of interest" description="Disordered" evidence="1">
    <location>
        <begin position="373"/>
        <end position="402"/>
    </location>
</feature>
<dbReference type="PANTHER" id="PTHR12100">
    <property type="entry name" value="SEC10"/>
    <property type="match status" value="1"/>
</dbReference>
<dbReference type="OrthoDB" id="5554140at2759"/>
<feature type="compositionally biased region" description="Basic and acidic residues" evidence="1">
    <location>
        <begin position="712"/>
        <end position="725"/>
    </location>
</feature>
<feature type="compositionally biased region" description="Low complexity" evidence="1">
    <location>
        <begin position="659"/>
        <end position="675"/>
    </location>
</feature>
<accession>A0A4Y7PHD3</accession>
<reference evidence="2 3" key="1">
    <citation type="submission" date="2018-06" db="EMBL/GenBank/DDBJ databases">
        <title>A transcriptomic atlas of mushroom development highlights an independent origin of complex multicellularity.</title>
        <authorList>
            <consortium name="DOE Joint Genome Institute"/>
            <person name="Krizsan K."/>
            <person name="Almasi E."/>
            <person name="Merenyi Z."/>
            <person name="Sahu N."/>
            <person name="Viragh M."/>
            <person name="Koszo T."/>
            <person name="Mondo S."/>
            <person name="Kiss B."/>
            <person name="Balint B."/>
            <person name="Kues U."/>
            <person name="Barry K."/>
            <person name="Hegedus J.C."/>
            <person name="Henrissat B."/>
            <person name="Johnson J."/>
            <person name="Lipzen A."/>
            <person name="Ohm R."/>
            <person name="Nagy I."/>
            <person name="Pangilinan J."/>
            <person name="Yan J."/>
            <person name="Xiong Y."/>
            <person name="Grigoriev I.V."/>
            <person name="Hibbett D.S."/>
            <person name="Nagy L.G."/>
        </authorList>
    </citation>
    <scope>NUCLEOTIDE SEQUENCE [LARGE SCALE GENOMIC DNA]</scope>
    <source>
        <strain evidence="2 3">SZMC22713</strain>
    </source>
</reference>
<evidence type="ECO:0000256" key="1">
    <source>
        <dbReference type="SAM" id="MobiDB-lite"/>
    </source>
</evidence>
<dbReference type="GO" id="GO:0006887">
    <property type="term" value="P:exocytosis"/>
    <property type="evidence" value="ECO:0007669"/>
    <property type="project" value="TreeGrafter"/>
</dbReference>
<dbReference type="InterPro" id="IPR009976">
    <property type="entry name" value="Sec10-like"/>
</dbReference>
<evidence type="ECO:0000313" key="3">
    <source>
        <dbReference type="Proteomes" id="UP000294933"/>
    </source>
</evidence>
<feature type="region of interest" description="Disordered" evidence="1">
    <location>
        <begin position="78"/>
        <end position="111"/>
    </location>
</feature>
<organism evidence="2 3">
    <name type="scientific">Rickenella mellea</name>
    <dbReference type="NCBI Taxonomy" id="50990"/>
    <lineage>
        <taxon>Eukaryota</taxon>
        <taxon>Fungi</taxon>
        <taxon>Dikarya</taxon>
        <taxon>Basidiomycota</taxon>
        <taxon>Agaricomycotina</taxon>
        <taxon>Agaricomycetes</taxon>
        <taxon>Hymenochaetales</taxon>
        <taxon>Rickenellaceae</taxon>
        <taxon>Rickenella</taxon>
    </lineage>
</organism>
<protein>
    <recommendedName>
        <fullName evidence="4">F-box domain-containing protein</fullName>
    </recommendedName>
</protein>
<dbReference type="STRING" id="50990.A0A4Y7PHD3"/>
<feature type="region of interest" description="Disordered" evidence="1">
    <location>
        <begin position="654"/>
        <end position="734"/>
    </location>
</feature>
<feature type="region of interest" description="Disordered" evidence="1">
    <location>
        <begin position="278"/>
        <end position="333"/>
    </location>
</feature>
<dbReference type="AlphaFoldDB" id="A0A4Y7PHD3"/>
<feature type="region of interest" description="Disordered" evidence="1">
    <location>
        <begin position="511"/>
        <end position="530"/>
    </location>
</feature>
<evidence type="ECO:0008006" key="4">
    <source>
        <dbReference type="Google" id="ProtNLM"/>
    </source>
</evidence>